<protein>
    <recommendedName>
        <fullName evidence="7">Heat shock 70 kDa protein 8</fullName>
    </recommendedName>
</protein>
<dbReference type="InterPro" id="IPR029047">
    <property type="entry name" value="HSP70_peptide-bd_sf"/>
</dbReference>
<reference evidence="5" key="1">
    <citation type="submission" date="2020-05" db="EMBL/GenBank/DDBJ databases">
        <title>WGS assembly of Panicum virgatum.</title>
        <authorList>
            <person name="Lovell J.T."/>
            <person name="Jenkins J."/>
            <person name="Shu S."/>
            <person name="Juenger T.E."/>
            <person name="Schmutz J."/>
        </authorList>
    </citation>
    <scope>NUCLEOTIDE SEQUENCE</scope>
    <source>
        <strain evidence="5">AP13</strain>
    </source>
</reference>
<evidence type="ECO:0000313" key="5">
    <source>
        <dbReference type="EMBL" id="KAG2542469.1"/>
    </source>
</evidence>
<evidence type="ECO:0000256" key="4">
    <source>
        <dbReference type="SAM" id="MobiDB-lite"/>
    </source>
</evidence>
<dbReference type="Gene3D" id="3.30.420.40">
    <property type="match status" value="2"/>
</dbReference>
<dbReference type="FunFam" id="3.30.420.40:FF:000069">
    <property type="entry name" value="Heat shock protein 70"/>
    <property type="match status" value="1"/>
</dbReference>
<dbReference type="GO" id="GO:0140662">
    <property type="term" value="F:ATP-dependent protein folding chaperone"/>
    <property type="evidence" value="ECO:0007669"/>
    <property type="project" value="InterPro"/>
</dbReference>
<dbReference type="FunFam" id="3.90.640.10:FF:000042">
    <property type="entry name" value="Heat shock 70 kDa protein 8"/>
    <property type="match status" value="1"/>
</dbReference>
<evidence type="ECO:0000256" key="1">
    <source>
        <dbReference type="ARBA" id="ARBA00022741"/>
    </source>
</evidence>
<dbReference type="FunFam" id="2.60.34.10:FF:000019">
    <property type="entry name" value="Heat shock 70 kDa protein 8"/>
    <property type="match status" value="1"/>
</dbReference>
<dbReference type="PANTHER" id="PTHR19375">
    <property type="entry name" value="HEAT SHOCK PROTEIN 70KDA"/>
    <property type="match status" value="1"/>
</dbReference>
<name>A0A8T0N327_PANVG</name>
<keyword evidence="6" id="KW-1185">Reference proteome</keyword>
<accession>A0A8T0N327</accession>
<evidence type="ECO:0008006" key="7">
    <source>
        <dbReference type="Google" id="ProtNLM"/>
    </source>
</evidence>
<dbReference type="InterPro" id="IPR043129">
    <property type="entry name" value="ATPase_NBD"/>
</dbReference>
<comment type="caution">
    <text evidence="5">The sequence shown here is derived from an EMBL/GenBank/DDBJ whole genome shotgun (WGS) entry which is preliminary data.</text>
</comment>
<dbReference type="EMBL" id="CM029054">
    <property type="protein sequence ID" value="KAG2542469.1"/>
    <property type="molecule type" value="Genomic_DNA"/>
</dbReference>
<dbReference type="Gene3D" id="3.30.30.30">
    <property type="match status" value="1"/>
</dbReference>
<dbReference type="Gene3D" id="2.60.34.10">
    <property type="entry name" value="Substrate Binding Domain Of DNAk, Chain A, domain 1"/>
    <property type="match status" value="1"/>
</dbReference>
<dbReference type="Proteomes" id="UP000823388">
    <property type="component" value="Chromosome 9N"/>
</dbReference>
<gene>
    <name evidence="5" type="ORF">PVAP13_9NG639950</name>
</gene>
<dbReference type="GO" id="GO:0005524">
    <property type="term" value="F:ATP binding"/>
    <property type="evidence" value="ECO:0007669"/>
    <property type="project" value="UniProtKB-KW"/>
</dbReference>
<dbReference type="AlphaFoldDB" id="A0A8T0N327"/>
<dbReference type="PRINTS" id="PR00301">
    <property type="entry name" value="HEATSHOCK70"/>
</dbReference>
<dbReference type="InterPro" id="IPR013126">
    <property type="entry name" value="Hsp_70_fam"/>
</dbReference>
<evidence type="ECO:0000313" key="6">
    <source>
        <dbReference type="Proteomes" id="UP000823388"/>
    </source>
</evidence>
<evidence type="ECO:0000256" key="3">
    <source>
        <dbReference type="RuleBase" id="RU003322"/>
    </source>
</evidence>
<dbReference type="Pfam" id="PF00012">
    <property type="entry name" value="HSP70"/>
    <property type="match status" value="1"/>
</dbReference>
<organism evidence="5 6">
    <name type="scientific">Panicum virgatum</name>
    <name type="common">Blackwell switchgrass</name>
    <dbReference type="NCBI Taxonomy" id="38727"/>
    <lineage>
        <taxon>Eukaryota</taxon>
        <taxon>Viridiplantae</taxon>
        <taxon>Streptophyta</taxon>
        <taxon>Embryophyta</taxon>
        <taxon>Tracheophyta</taxon>
        <taxon>Spermatophyta</taxon>
        <taxon>Magnoliopsida</taxon>
        <taxon>Liliopsida</taxon>
        <taxon>Poales</taxon>
        <taxon>Poaceae</taxon>
        <taxon>PACMAD clade</taxon>
        <taxon>Panicoideae</taxon>
        <taxon>Panicodae</taxon>
        <taxon>Paniceae</taxon>
        <taxon>Panicinae</taxon>
        <taxon>Panicum</taxon>
        <taxon>Panicum sect. Hiantes</taxon>
    </lineage>
</organism>
<dbReference type="SUPFAM" id="SSF100920">
    <property type="entry name" value="Heat shock protein 70kD (HSP70), peptide-binding domain"/>
    <property type="match status" value="1"/>
</dbReference>
<comment type="similarity">
    <text evidence="3">Belongs to the heat shock protein 70 family.</text>
</comment>
<proteinExistence type="inferred from homology"/>
<dbReference type="SUPFAM" id="SSF53067">
    <property type="entry name" value="Actin-like ATPase domain"/>
    <property type="match status" value="2"/>
</dbReference>
<feature type="region of interest" description="Disordered" evidence="4">
    <location>
        <begin position="1"/>
        <end position="58"/>
    </location>
</feature>
<sequence>MGPDLRQPRRTQLQQGPRSGGYAAPCSAGQPTLAYTPRFPILPGRTRPTSAGSAAPPVGVRAPRACLRSLVVSRRCTPAPRLSLFFYLLPPASSHSAPPRITRAPPLLFSSLKKRRKAPPPEIPRHLVKMAEQSYTVASDSETTGEDKSQPSFPDVAIGIDIGTSKCSVAVWDGHQVELLKNTRNQKGMRSYVMFKDDNLSAGVTGGAAQENAHEERDILSGSAIFNMKRLIGRMDTDEVVQASKALPFLVQTLGIGVRPFIAALVNNMWRSTTPEEVLAIFLLELKALVEMHLKHPVRNAVLTIPVAFSRFQQTRIERACAMAGLHVLRLMPEPTAVALLYAQQQQQLMHDNMGSGIEKIALIFNMGAGYCDVAVAATAGGVSQIRALSGCTIGGEDILQNIMRHVLPNFDSLYAGQTMDRIRSMGLLRIATQDAIHRLANQETVEINVDLGNGQKVSKVLDHSEFEQVNRAIFEKCEKIINQCLFDAKIRSLVLGLCKKEVSYKNIDALEAAVAGAALEGAIASGVTDPSGSLDLLTIQATPMNLGIRADGDNFAAIIPRNTTVPARRDMLFTTTHDNQTEALIAVYEGEGERAEDNHLLGYFKITGIPPLPKGSVEISVCMDIDAANVLRVFAGVVKPQGPAIPPFIEVRMPTLDDGHGWCGQALAKMYGKTLDLAVLPKKLQP</sequence>
<evidence type="ECO:0000256" key="2">
    <source>
        <dbReference type="ARBA" id="ARBA00022840"/>
    </source>
</evidence>
<keyword evidence="1 3" id="KW-0547">Nucleotide-binding</keyword>
<keyword evidence="2 3" id="KW-0067">ATP-binding</keyword>
<dbReference type="Gene3D" id="3.90.640.10">
    <property type="entry name" value="Actin, Chain A, domain 4"/>
    <property type="match status" value="1"/>
</dbReference>